<proteinExistence type="predicted"/>
<feature type="region of interest" description="Disordered" evidence="1">
    <location>
        <begin position="57"/>
        <end position="78"/>
    </location>
</feature>
<dbReference type="RefSeq" id="WP_268756152.1">
    <property type="nucleotide sequence ID" value="NZ_CP113836.1"/>
</dbReference>
<keyword evidence="2" id="KW-0812">Transmembrane</keyword>
<evidence type="ECO:0000256" key="1">
    <source>
        <dbReference type="SAM" id="MobiDB-lite"/>
    </source>
</evidence>
<evidence type="ECO:0000313" key="4">
    <source>
        <dbReference type="Proteomes" id="UP001163203"/>
    </source>
</evidence>
<feature type="compositionally biased region" description="Gly residues" evidence="1">
    <location>
        <begin position="59"/>
        <end position="78"/>
    </location>
</feature>
<accession>A0ABY7B5D7</accession>
<reference evidence="3" key="1">
    <citation type="submission" date="2022-11" db="EMBL/GenBank/DDBJ databases">
        <authorList>
            <person name="Mo P."/>
        </authorList>
    </citation>
    <scope>NUCLEOTIDE SEQUENCE</scope>
    <source>
        <strain evidence="3">HUAS 11-8</strain>
    </source>
</reference>
<feature type="transmembrane region" description="Helical" evidence="2">
    <location>
        <begin position="31"/>
        <end position="52"/>
    </location>
</feature>
<dbReference type="Proteomes" id="UP001163203">
    <property type="component" value="Chromosome"/>
</dbReference>
<dbReference type="EMBL" id="CP113836">
    <property type="protein sequence ID" value="WAL66008.1"/>
    <property type="molecule type" value="Genomic_DNA"/>
</dbReference>
<feature type="region of interest" description="Disordered" evidence="1">
    <location>
        <begin position="170"/>
        <end position="193"/>
    </location>
</feature>
<evidence type="ECO:0000256" key="2">
    <source>
        <dbReference type="SAM" id="Phobius"/>
    </source>
</evidence>
<evidence type="ECO:0008006" key="5">
    <source>
        <dbReference type="Google" id="ProtNLM"/>
    </source>
</evidence>
<protein>
    <recommendedName>
        <fullName evidence="5">DUF5666 domain-containing protein</fullName>
    </recommendedName>
</protein>
<feature type="region of interest" description="Disordered" evidence="1">
    <location>
        <begin position="1"/>
        <end position="27"/>
    </location>
</feature>
<gene>
    <name evidence="3" type="ORF">ORV05_35020</name>
</gene>
<name>A0ABY7B5D7_9PSEU</name>
<feature type="compositionally biased region" description="Gly residues" evidence="1">
    <location>
        <begin position="177"/>
        <end position="193"/>
    </location>
</feature>
<evidence type="ECO:0000313" key="3">
    <source>
        <dbReference type="EMBL" id="WAL66008.1"/>
    </source>
</evidence>
<keyword evidence="4" id="KW-1185">Reference proteome</keyword>
<organism evidence="3 4">
    <name type="scientific">Amycolatopsis cynarae</name>
    <dbReference type="NCBI Taxonomy" id="2995223"/>
    <lineage>
        <taxon>Bacteria</taxon>
        <taxon>Bacillati</taxon>
        <taxon>Actinomycetota</taxon>
        <taxon>Actinomycetes</taxon>
        <taxon>Pseudonocardiales</taxon>
        <taxon>Pseudonocardiaceae</taxon>
        <taxon>Amycolatopsis</taxon>
    </lineage>
</organism>
<keyword evidence="2" id="KW-1133">Transmembrane helix</keyword>
<sequence length="193" mass="18658">MSSEPTTTPQAPPAWGDPQPPTPKWSGKKTAIAAGVAVAIVAVGGVAIYAGASANSANGQGGMGRTGGPGGFGGPMGGRNGGAASTLLSALHGDFTISQNGGYVTERLQTGEVSALSATSITVKSKDDYTQTYTIDSSTEKANNLATGSSVTVIAKVSGSTATALTIADSTLSRQGGNQGGFPGGGPGGPGSN</sequence>
<keyword evidence="2" id="KW-0472">Membrane</keyword>